<name>A0AAJ6YMT7_9HYME</name>
<proteinExistence type="predicted"/>
<evidence type="ECO:0000313" key="3">
    <source>
        <dbReference type="RefSeq" id="XP_011500992.1"/>
    </source>
</evidence>
<protein>
    <submittedName>
        <fullName evidence="3">Uncharacterized protein LOC105364698</fullName>
    </submittedName>
</protein>
<dbReference type="KEGG" id="csol:105364698"/>
<feature type="transmembrane region" description="Helical" evidence="1">
    <location>
        <begin position="52"/>
        <end position="71"/>
    </location>
</feature>
<keyword evidence="1" id="KW-0472">Membrane</keyword>
<reference evidence="3" key="1">
    <citation type="submission" date="2025-08" db="UniProtKB">
        <authorList>
            <consortium name="RefSeq"/>
        </authorList>
    </citation>
    <scope>IDENTIFICATION</scope>
</reference>
<sequence>MEKKQGNVKCISRDHWWLLVLDPFVQMAFGCALLYIRLAAFLSAVSNSCRRIIFLQLPLLRLLAVLAISPVSCSSSTSVTFKRDSRCIDHIIYCYYNYSLM</sequence>
<gene>
    <name evidence="3" type="primary">LOC105364698</name>
</gene>
<keyword evidence="1" id="KW-1133">Transmembrane helix</keyword>
<organism evidence="2 3">
    <name type="scientific">Ceratosolen solmsi marchali</name>
    <dbReference type="NCBI Taxonomy" id="326594"/>
    <lineage>
        <taxon>Eukaryota</taxon>
        <taxon>Metazoa</taxon>
        <taxon>Ecdysozoa</taxon>
        <taxon>Arthropoda</taxon>
        <taxon>Hexapoda</taxon>
        <taxon>Insecta</taxon>
        <taxon>Pterygota</taxon>
        <taxon>Neoptera</taxon>
        <taxon>Endopterygota</taxon>
        <taxon>Hymenoptera</taxon>
        <taxon>Apocrita</taxon>
        <taxon>Proctotrupomorpha</taxon>
        <taxon>Chalcidoidea</taxon>
        <taxon>Agaonidae</taxon>
        <taxon>Agaoninae</taxon>
        <taxon>Ceratosolen</taxon>
    </lineage>
</organism>
<keyword evidence="1" id="KW-0812">Transmembrane</keyword>
<evidence type="ECO:0000256" key="1">
    <source>
        <dbReference type="SAM" id="Phobius"/>
    </source>
</evidence>
<dbReference type="RefSeq" id="XP_011500992.1">
    <property type="nucleotide sequence ID" value="XM_011502690.1"/>
</dbReference>
<evidence type="ECO:0000313" key="2">
    <source>
        <dbReference type="Proteomes" id="UP000695007"/>
    </source>
</evidence>
<dbReference type="Proteomes" id="UP000695007">
    <property type="component" value="Unplaced"/>
</dbReference>
<dbReference type="GeneID" id="105364698"/>
<feature type="transmembrane region" description="Helical" evidence="1">
    <location>
        <begin position="24"/>
        <end position="45"/>
    </location>
</feature>
<dbReference type="AlphaFoldDB" id="A0AAJ6YMT7"/>
<keyword evidence="2" id="KW-1185">Reference proteome</keyword>
<accession>A0AAJ6YMT7</accession>